<dbReference type="PANTHER" id="PTHR37823:SF4">
    <property type="entry name" value="MENAQUINOL-CYTOCHROME C REDUCTASE CYTOCHROME B_C SUBUNIT"/>
    <property type="match status" value="1"/>
</dbReference>
<evidence type="ECO:0000256" key="2">
    <source>
        <dbReference type="ARBA" id="ARBA00022617"/>
    </source>
</evidence>
<dbReference type="PROSITE" id="PS51007">
    <property type="entry name" value="CYTC"/>
    <property type="match status" value="2"/>
</dbReference>
<name>A0A1J5RV07_9ZZZZ</name>
<dbReference type="PANTHER" id="PTHR37823">
    <property type="entry name" value="CYTOCHROME C-553-LIKE"/>
    <property type="match status" value="1"/>
</dbReference>
<dbReference type="Gene3D" id="1.10.760.10">
    <property type="entry name" value="Cytochrome c-like domain"/>
    <property type="match status" value="2"/>
</dbReference>
<organism evidence="7">
    <name type="scientific">mine drainage metagenome</name>
    <dbReference type="NCBI Taxonomy" id="410659"/>
    <lineage>
        <taxon>unclassified sequences</taxon>
        <taxon>metagenomes</taxon>
        <taxon>ecological metagenomes</taxon>
    </lineage>
</organism>
<dbReference type="EMBL" id="MLJW01000104">
    <property type="protein sequence ID" value="OIQ99577.1"/>
    <property type="molecule type" value="Genomic_DNA"/>
</dbReference>
<sequence length="358" mass="38380">MSNSRIRKAAVAAALGLAFSAAWGANLGATLGRSATPDEIKAWNIDVRPDFQGLPPGQGTVAEGTKLWEAKCASCHGDFADSNAVFPPIVGAYQASKQDIATGRVAKLANPTEGGGTSIEKLSTLSTLFDYIHRAMPWNAPLSLSWNETYSLVAYLLNLANVVPANFTLTRDNVQQVQDMLPNRNGMTWNHGMWPGKELGNGGIPDIHNVECMKNCAPKPKVETFIPEYAMNTWGNLADETRPWGPIRGQVTLSKAELKKIDEKKQAAASDPNAKVVSLIKANGCIACHSFGDNKVVGPGYQEIAKRYAGKKDMVAELTGRIMKGGSGVWGSIPMPPQSISEADAKMIATWVVDGAKQ</sequence>
<accession>A0A1J5RV07</accession>
<dbReference type="InterPro" id="IPR002324">
    <property type="entry name" value="Cyt_c_ID"/>
</dbReference>
<keyword evidence="5" id="KW-0408">Iron</keyword>
<evidence type="ECO:0000256" key="4">
    <source>
        <dbReference type="ARBA" id="ARBA00022982"/>
    </source>
</evidence>
<dbReference type="SUPFAM" id="SSF46626">
    <property type="entry name" value="Cytochrome c"/>
    <property type="match status" value="2"/>
</dbReference>
<dbReference type="GO" id="GO:0020037">
    <property type="term" value="F:heme binding"/>
    <property type="evidence" value="ECO:0007669"/>
    <property type="project" value="InterPro"/>
</dbReference>
<evidence type="ECO:0000256" key="1">
    <source>
        <dbReference type="ARBA" id="ARBA00022448"/>
    </source>
</evidence>
<dbReference type="InterPro" id="IPR009056">
    <property type="entry name" value="Cyt_c-like_dom"/>
</dbReference>
<dbReference type="GO" id="GO:0009055">
    <property type="term" value="F:electron transfer activity"/>
    <property type="evidence" value="ECO:0007669"/>
    <property type="project" value="InterPro"/>
</dbReference>
<dbReference type="PRINTS" id="PR00606">
    <property type="entry name" value="CYTCHROMECID"/>
</dbReference>
<dbReference type="InterPro" id="IPR036909">
    <property type="entry name" value="Cyt_c-like_dom_sf"/>
</dbReference>
<keyword evidence="2" id="KW-0349">Heme</keyword>
<comment type="caution">
    <text evidence="7">The sequence shown here is derived from an EMBL/GenBank/DDBJ whole genome shotgun (WGS) entry which is preliminary data.</text>
</comment>
<evidence type="ECO:0000259" key="6">
    <source>
        <dbReference type="PROSITE" id="PS51007"/>
    </source>
</evidence>
<keyword evidence="4" id="KW-0249">Electron transport</keyword>
<evidence type="ECO:0000256" key="5">
    <source>
        <dbReference type="ARBA" id="ARBA00023004"/>
    </source>
</evidence>
<proteinExistence type="predicted"/>
<keyword evidence="3" id="KW-0479">Metal-binding</keyword>
<reference evidence="7" key="1">
    <citation type="submission" date="2016-10" db="EMBL/GenBank/DDBJ databases">
        <title>Sequence of Gallionella enrichment culture.</title>
        <authorList>
            <person name="Poehlein A."/>
            <person name="Muehling M."/>
            <person name="Daniel R."/>
        </authorList>
    </citation>
    <scope>NUCLEOTIDE SEQUENCE</scope>
</reference>
<feature type="domain" description="Cytochrome c" evidence="6">
    <location>
        <begin position="59"/>
        <end position="160"/>
    </location>
</feature>
<gene>
    <name evidence="7" type="ORF">GALL_183260</name>
</gene>
<dbReference type="InterPro" id="IPR051811">
    <property type="entry name" value="Cytochrome_c550/c551-like"/>
</dbReference>
<keyword evidence="1" id="KW-0813">Transport</keyword>
<dbReference type="Pfam" id="PF13442">
    <property type="entry name" value="Cytochrome_CBB3"/>
    <property type="match status" value="1"/>
</dbReference>
<dbReference type="GO" id="GO:0005506">
    <property type="term" value="F:iron ion binding"/>
    <property type="evidence" value="ECO:0007669"/>
    <property type="project" value="InterPro"/>
</dbReference>
<protein>
    <submittedName>
        <fullName evidence="7">Cytochrome c-552</fullName>
    </submittedName>
</protein>
<feature type="domain" description="Cytochrome c" evidence="6">
    <location>
        <begin position="268"/>
        <end position="356"/>
    </location>
</feature>
<evidence type="ECO:0000256" key="3">
    <source>
        <dbReference type="ARBA" id="ARBA00022723"/>
    </source>
</evidence>
<evidence type="ECO:0000313" key="7">
    <source>
        <dbReference type="EMBL" id="OIQ99577.1"/>
    </source>
</evidence>
<dbReference type="AlphaFoldDB" id="A0A1J5RV07"/>